<dbReference type="InterPro" id="IPR036116">
    <property type="entry name" value="FN3_sf"/>
</dbReference>
<keyword evidence="2" id="KW-0326">Glycosidase</keyword>
<dbReference type="RefSeq" id="WP_281487441.1">
    <property type="nucleotide sequence ID" value="NZ_JASATX010000001.1"/>
</dbReference>
<keyword evidence="5" id="KW-0732">Signal</keyword>
<dbReference type="InterPro" id="IPR003961">
    <property type="entry name" value="FN3_dom"/>
</dbReference>
<dbReference type="NCBIfam" id="NF012211">
    <property type="entry name" value="tand_rpt_95"/>
    <property type="match status" value="1"/>
</dbReference>
<feature type="compositionally biased region" description="Polar residues" evidence="4">
    <location>
        <begin position="1564"/>
        <end position="1578"/>
    </location>
</feature>
<evidence type="ECO:0000259" key="6">
    <source>
        <dbReference type="PROSITE" id="PS50853"/>
    </source>
</evidence>
<keyword evidence="3" id="KW-0119">Carbohydrate metabolism</keyword>
<dbReference type="SMART" id="SM00060">
    <property type="entry name" value="FN3"/>
    <property type="match status" value="3"/>
</dbReference>
<dbReference type="GO" id="GO:0000272">
    <property type="term" value="P:polysaccharide catabolic process"/>
    <property type="evidence" value="ECO:0007669"/>
    <property type="project" value="UniProtKB-KW"/>
</dbReference>
<evidence type="ECO:0000256" key="3">
    <source>
        <dbReference type="ARBA" id="ARBA00023326"/>
    </source>
</evidence>
<keyword evidence="1" id="KW-0677">Repeat</keyword>
<proteinExistence type="predicted"/>
<dbReference type="InterPro" id="IPR050964">
    <property type="entry name" value="Striated_Muscle_Regulatory"/>
</dbReference>
<dbReference type="Pfam" id="PF17963">
    <property type="entry name" value="Big_9"/>
    <property type="match status" value="6"/>
</dbReference>
<feature type="compositionally biased region" description="Low complexity" evidence="4">
    <location>
        <begin position="1643"/>
        <end position="1666"/>
    </location>
</feature>
<protein>
    <submittedName>
        <fullName evidence="7">Ig-like domain-containing protein</fullName>
    </submittedName>
</protein>
<organism evidence="7 8">
    <name type="scientific">Ruicaihuangia caeni</name>
    <dbReference type="NCBI Taxonomy" id="3042517"/>
    <lineage>
        <taxon>Bacteria</taxon>
        <taxon>Bacillati</taxon>
        <taxon>Actinomycetota</taxon>
        <taxon>Actinomycetes</taxon>
        <taxon>Micrococcales</taxon>
        <taxon>Microbacteriaceae</taxon>
        <taxon>Ruicaihuangia</taxon>
    </lineage>
</organism>
<keyword evidence="2" id="KW-0378">Hydrolase</keyword>
<dbReference type="CDD" id="cd00063">
    <property type="entry name" value="FN3"/>
    <property type="match status" value="2"/>
</dbReference>
<name>A0AAW6T770_9MICO</name>
<dbReference type="PANTHER" id="PTHR13817:SF151">
    <property type="entry name" value="TITIN"/>
    <property type="match status" value="1"/>
</dbReference>
<dbReference type="Pfam" id="PF00041">
    <property type="entry name" value="fn3"/>
    <property type="match status" value="2"/>
</dbReference>
<sequence>MRRKSIASATVLALGSSLLVGAAVLHDGFPVTDVDLDQRTVWVTNGEDLLAGRLNRQIEELDASVHAMSAALDIVQHGEHVFLVDDDLGTVERIDPAFTDLVQQAQLPAGAEVRLGGTTMAILEPRAGSLWVTDVANELSFDPITMEPAAELGSNAEVTVTRDGAVYATSPGQGLLYRFDGADSEPTERSLDVPLNHQLTAVGDRAVVLDLDGDTVLTGDGGSTELPVPGIHLQLPGDEAASVLVAAADGLLRVPLDGGEVQHAVLEGAASARSEGVAAPVWLNGCAHGAWADSQRYQRWCDDADAVSQEIDTPAQGSEFRFRVNRDVVALNDLSTGNVWLIDANMRLVDNWEEVTPPEQTESDEGGDKSTTQSFEDTLAERTEQNRPPIAVDDDYGIRPGRTTILPVLDNDTDPDGDVLTITGIGEVPGSFGAIDAIDGARALQFTPAPDAVGGASFRYTVDDGRGGTAQAQVSMRIVPGELNAAPVAKRVTALKVEPGQSISHNVLADWVDPDGDDIYLASASPTSADIVRHTADGFVTFESRSTELGMKTVQFVVSDGALTSVGALEVEVVEPGSLNPIATPDFATAFVGETVVVEPVANDLTPSGQPLRLLGIDELPDALETELNLERGTIAVRASTPGAHYFKYSLGAGAKTTVGLIRVEAIDAPADDAAPVPVKDTAFLRPGEPTTVSVLANDVSPSGRVLAVQSVDTGSTDAALSVELLRNTVIRVTASAALTAQTQFTYTVSDGIHTAVAGVTVVPVPPLVNRQPPVAADDRYSVRAGDIVTAAVLDNDFHPDNAAISLERELIETENDGGGLAFVSDDAVRYQAPEEAGEYSVVYRIADQFGETATARVHFVVTPRDLESNQPPQPAPQTGRVFAGNTVRIEVPLHGIDPDGDSVMVVGMRDAPSLGRIVEATSTSFVYEAFATSAGTDTFSYEVQDIWGARAIGTIDVGVIPPPAQADPPNAVDDSIQMKPGRTASVPVLLNDSDPAGHALKVSGVPEVDEGITAETDGVRVIVEVPEVEAAYTVRYEISNGHGGVDTAFLQIEVTEDAAPLHPSASDHVIEVDEVVDADYVDVDVLATAENPGGRIEDLIVEAVGPNRGNAEVLDNGQVRVRPGDTRIAIAYTLTNEIDGLSASAFIIVPPAVSANWSPPPYLRPDLPEQIVRMNGEGTWRLDDILVVPSGRPAVITDVATVRSTNGNGTSNHVDRTTLRFEPATDYRGGASIVFEVTDGTDANDLNGNKAWITLPITVGDPDFEDVPPTFTPQHVTIEAGEDPLEIDLRASSSHPNPGILAQLEYRDLVGGTDQISAQQNGSTVRLSSPLGTQKGASTTLRFNVTYGEFSVPGTVEVRVVASTRPFARATADEAKGQRGVVQTVDVLANDFNPFAAQGEPLRIIDAWIENDAESQASVSRTSSDVTVRPGSAFIGVVSVIYVIEDGTRDPDRQVQGRLQLTVRDVPDQPSAPTVAPGDQKAFVTFSAPATNGEPIIDYTIRWTGGGGGQMVVSEAGPEYTVQGLTNGVDYRFTVTARNMLGSGAPSSQSAAVRPFGKPTVPQPTGMTASTSGDGRVTMSWSASSGNGRDVQNYQWQLFQGGSQVASGQTNGTTLSAASAQTVGRAYTFRVQAIGPGGASGWSGQSAAATPTPGTPGGASASTGSRGDRTVTLTWNAANSNGDAVDRYEVRIRNTSNGSESTVNVNGTRHTFTGNFDTGYNFIVRAVTNGVAGPWSARSNTATPLDTLPPPSASATIFKGAISPSSCSGCRYVGVDYSNWTPGDYWVTTFLDGASGLSECRYSMGANGALAIHNSLGVRRDSTIRVRFVAVATGTVTWSTPISGEQWNNLGARNRSSDSTSGCR</sequence>
<feature type="domain" description="Fibronectin type-III" evidence="6">
    <location>
        <begin position="1653"/>
        <end position="1751"/>
    </location>
</feature>
<dbReference type="GO" id="GO:0016798">
    <property type="term" value="F:hydrolase activity, acting on glycosyl bonds"/>
    <property type="evidence" value="ECO:0007669"/>
    <property type="project" value="UniProtKB-KW"/>
</dbReference>
<dbReference type="EMBL" id="JASATX010000001">
    <property type="protein sequence ID" value="MDI2097653.1"/>
    <property type="molecule type" value="Genomic_DNA"/>
</dbReference>
<keyword evidence="3" id="KW-0624">Polysaccharide degradation</keyword>
<gene>
    <name evidence="7" type="ORF">QF206_01550</name>
</gene>
<feature type="region of interest" description="Disordered" evidence="4">
    <location>
        <begin position="1545"/>
        <end position="1578"/>
    </location>
</feature>
<feature type="region of interest" description="Disordered" evidence="4">
    <location>
        <begin position="1640"/>
        <end position="1668"/>
    </location>
</feature>
<feature type="signal peptide" evidence="5">
    <location>
        <begin position="1"/>
        <end position="22"/>
    </location>
</feature>
<dbReference type="PANTHER" id="PTHR13817">
    <property type="entry name" value="TITIN"/>
    <property type="match status" value="1"/>
</dbReference>
<keyword evidence="8" id="KW-1185">Reference proteome</keyword>
<comment type="caution">
    <text evidence="7">The sequence shown here is derived from an EMBL/GenBank/DDBJ whole genome shotgun (WGS) entry which is preliminary data.</text>
</comment>
<evidence type="ECO:0000256" key="4">
    <source>
        <dbReference type="SAM" id="MobiDB-lite"/>
    </source>
</evidence>
<dbReference type="InterPro" id="IPR013783">
    <property type="entry name" value="Ig-like_fold"/>
</dbReference>
<evidence type="ECO:0000256" key="2">
    <source>
        <dbReference type="ARBA" id="ARBA00023295"/>
    </source>
</evidence>
<dbReference type="Gene3D" id="2.60.40.2810">
    <property type="match status" value="1"/>
</dbReference>
<reference evidence="7 8" key="1">
    <citation type="submission" date="2023-04" db="EMBL/GenBank/DDBJ databases">
        <title>Klugiella caeni sp. nov. isolated from the sludge of biochemical tank.</title>
        <authorList>
            <person name="Geng K."/>
        </authorList>
    </citation>
    <scope>NUCLEOTIDE SEQUENCE [LARGE SCALE GENOMIC DNA]</scope>
    <source>
        <strain evidence="7 8">YN-L-19</strain>
    </source>
</reference>
<dbReference type="Proteomes" id="UP001321506">
    <property type="component" value="Unassembled WGS sequence"/>
</dbReference>
<dbReference type="Gene3D" id="2.60.40.10">
    <property type="entry name" value="Immunoglobulins"/>
    <property type="match status" value="3"/>
</dbReference>
<feature type="chain" id="PRO_5043611035" evidence="5">
    <location>
        <begin position="23"/>
        <end position="1865"/>
    </location>
</feature>
<dbReference type="SUPFAM" id="SSF49265">
    <property type="entry name" value="Fibronectin type III"/>
    <property type="match status" value="2"/>
</dbReference>
<evidence type="ECO:0000313" key="8">
    <source>
        <dbReference type="Proteomes" id="UP001321506"/>
    </source>
</evidence>
<dbReference type="SUPFAM" id="SSF63825">
    <property type="entry name" value="YWTD domain"/>
    <property type="match status" value="1"/>
</dbReference>
<feature type="domain" description="Fibronectin type-III" evidence="6">
    <location>
        <begin position="1467"/>
        <end position="1561"/>
    </location>
</feature>
<accession>A0AAW6T770</accession>
<evidence type="ECO:0000256" key="1">
    <source>
        <dbReference type="ARBA" id="ARBA00022737"/>
    </source>
</evidence>
<evidence type="ECO:0000256" key="5">
    <source>
        <dbReference type="SAM" id="SignalP"/>
    </source>
</evidence>
<evidence type="ECO:0000313" key="7">
    <source>
        <dbReference type="EMBL" id="MDI2097653.1"/>
    </source>
</evidence>
<dbReference type="PROSITE" id="PS50853">
    <property type="entry name" value="FN3"/>
    <property type="match status" value="2"/>
</dbReference>